<evidence type="ECO:0008006" key="4">
    <source>
        <dbReference type="Google" id="ProtNLM"/>
    </source>
</evidence>
<dbReference type="Proteomes" id="UP001328107">
    <property type="component" value="Unassembled WGS sequence"/>
</dbReference>
<keyword evidence="1" id="KW-0812">Transmembrane</keyword>
<feature type="transmembrane region" description="Helical" evidence="1">
    <location>
        <begin position="257"/>
        <end position="280"/>
    </location>
</feature>
<feature type="transmembrane region" description="Helical" evidence="1">
    <location>
        <begin position="136"/>
        <end position="161"/>
    </location>
</feature>
<organism evidence="2 3">
    <name type="scientific">Pristionchus mayeri</name>
    <dbReference type="NCBI Taxonomy" id="1317129"/>
    <lineage>
        <taxon>Eukaryota</taxon>
        <taxon>Metazoa</taxon>
        <taxon>Ecdysozoa</taxon>
        <taxon>Nematoda</taxon>
        <taxon>Chromadorea</taxon>
        <taxon>Rhabditida</taxon>
        <taxon>Rhabditina</taxon>
        <taxon>Diplogasteromorpha</taxon>
        <taxon>Diplogasteroidea</taxon>
        <taxon>Neodiplogasteridae</taxon>
        <taxon>Pristionchus</taxon>
    </lineage>
</organism>
<feature type="non-terminal residue" evidence="2">
    <location>
        <position position="1"/>
    </location>
</feature>
<keyword evidence="3" id="KW-1185">Reference proteome</keyword>
<sequence length="297" mass="33036">YADGNVAITVIIDVTHWLTIVLFVISVVLNGILIYAIVRHSSIHTGKYYKSMQTGLACSNIIVVGIIMLVRPAIHLHGGVFFLGGHLRFFPFSFAFAVLLIYGYQAIFIQKTIAMGTVMVFRMWTMSRRFSSLPSYYLLFIPLIAFSIAIPPTVFHMVLIFPSDDTQNICLVRDSRGICTETIGQAIRRHLAPNSGFLVSPLQLGDWHNYPLTISLILMLVLMIGTLVVVLAGAVWIMKQAGESHDIKLHRQLARALLCQILVPAALMQIPMTVGIIGFLLHAKMDLLLMCMPIINS</sequence>
<evidence type="ECO:0000313" key="3">
    <source>
        <dbReference type="Proteomes" id="UP001328107"/>
    </source>
</evidence>
<evidence type="ECO:0000313" key="2">
    <source>
        <dbReference type="EMBL" id="GMR36028.1"/>
    </source>
</evidence>
<feature type="transmembrane region" description="Helical" evidence="1">
    <location>
        <begin position="212"/>
        <end position="237"/>
    </location>
</feature>
<dbReference type="EMBL" id="BTRK01000002">
    <property type="protein sequence ID" value="GMR36028.1"/>
    <property type="molecule type" value="Genomic_DNA"/>
</dbReference>
<reference evidence="3" key="1">
    <citation type="submission" date="2022-10" db="EMBL/GenBank/DDBJ databases">
        <title>Genome assembly of Pristionchus species.</title>
        <authorList>
            <person name="Yoshida K."/>
            <person name="Sommer R.J."/>
        </authorList>
    </citation>
    <scope>NUCLEOTIDE SEQUENCE [LARGE SCALE GENOMIC DNA]</scope>
    <source>
        <strain evidence="3">RS5460</strain>
    </source>
</reference>
<feature type="transmembrane region" description="Helical" evidence="1">
    <location>
        <begin position="17"/>
        <end position="38"/>
    </location>
</feature>
<proteinExistence type="predicted"/>
<comment type="caution">
    <text evidence="2">The sequence shown here is derived from an EMBL/GenBank/DDBJ whole genome shotgun (WGS) entry which is preliminary data.</text>
</comment>
<keyword evidence="1" id="KW-0472">Membrane</keyword>
<dbReference type="InterPro" id="IPR019428">
    <property type="entry name" value="7TM_GPCR_serpentine_rcpt_Str"/>
</dbReference>
<dbReference type="PANTHER" id="PTHR22943">
    <property type="entry name" value="7-TRANSMEMBRANE DOMAIN RECEPTOR C.ELEGANS"/>
    <property type="match status" value="1"/>
</dbReference>
<feature type="non-terminal residue" evidence="2">
    <location>
        <position position="297"/>
    </location>
</feature>
<dbReference type="Pfam" id="PF10326">
    <property type="entry name" value="7TM_GPCR_Str"/>
    <property type="match status" value="1"/>
</dbReference>
<evidence type="ECO:0000256" key="1">
    <source>
        <dbReference type="SAM" id="Phobius"/>
    </source>
</evidence>
<gene>
    <name evidence="2" type="ORF">PMAYCL1PPCAC_06223</name>
</gene>
<keyword evidence="1" id="KW-1133">Transmembrane helix</keyword>
<dbReference type="AlphaFoldDB" id="A0AAN4ZCM7"/>
<protein>
    <recommendedName>
        <fullName evidence="4">G protein-coupled receptor</fullName>
    </recommendedName>
</protein>
<dbReference type="PANTHER" id="PTHR22943:SF248">
    <property type="entry name" value="SEVEN TM RECEPTOR"/>
    <property type="match status" value="1"/>
</dbReference>
<feature type="transmembrane region" description="Helical" evidence="1">
    <location>
        <begin position="54"/>
        <end position="74"/>
    </location>
</feature>
<name>A0AAN4ZCM7_9BILA</name>
<feature type="transmembrane region" description="Helical" evidence="1">
    <location>
        <begin position="94"/>
        <end position="124"/>
    </location>
</feature>
<accession>A0AAN4ZCM7</accession>